<feature type="transmembrane region" description="Helical" evidence="1">
    <location>
        <begin position="128"/>
        <end position="144"/>
    </location>
</feature>
<dbReference type="Pfam" id="PF06055">
    <property type="entry name" value="ExoD"/>
    <property type="match status" value="1"/>
</dbReference>
<comment type="caution">
    <text evidence="2">The sequence shown here is derived from an EMBL/GenBank/DDBJ whole genome shotgun (WGS) entry which is preliminary data.</text>
</comment>
<keyword evidence="1" id="KW-0472">Membrane</keyword>
<gene>
    <name evidence="2" type="ORF">J5474_21515</name>
</gene>
<keyword evidence="1" id="KW-1133">Transmembrane helix</keyword>
<sequence>MQKDGALGDVIAELEKAAKESRNGRIGVGQLVDALDQRGYGAVLAVLPLIEITPLGGIPGVPTALALLLAIITTRLLMGYEHFYAPDWLRRRQLTAAKVLKALKWLKPISARIDATLNKRLSRFAGSAGRRAAGIVILGLLLTVPPLELVPFATTGPMVVIALFGLGMLYRDGLVMLSGFAGALLAVLGGLWGAGTFGGAAP</sequence>
<feature type="transmembrane region" description="Helical" evidence="1">
    <location>
        <begin position="177"/>
        <end position="201"/>
    </location>
</feature>
<evidence type="ECO:0000313" key="2">
    <source>
        <dbReference type="EMBL" id="MBP0485059.1"/>
    </source>
</evidence>
<dbReference type="PIRSF" id="PIRSF033239">
    <property type="entry name" value="ExoD"/>
    <property type="match status" value="1"/>
</dbReference>
<evidence type="ECO:0000256" key="1">
    <source>
        <dbReference type="SAM" id="Phobius"/>
    </source>
</evidence>
<dbReference type="EMBL" id="JAGISH010000022">
    <property type="protein sequence ID" value="MBP0485059.1"/>
    <property type="molecule type" value="Genomic_DNA"/>
</dbReference>
<proteinExistence type="predicted"/>
<dbReference type="InterPro" id="IPR010331">
    <property type="entry name" value="ExoD"/>
</dbReference>
<reference evidence="2" key="1">
    <citation type="submission" date="2021-03" db="EMBL/GenBank/DDBJ databases">
        <title>Sagittula salina sp. nov. strain M10.9X isolated from the marine waste.</title>
        <authorList>
            <person name="Satari L."/>
            <person name="Molina-Menor E."/>
            <person name="Vidal-Verdu A."/>
            <person name="Pascual J."/>
            <person name="Pereto J."/>
            <person name="Porcar M."/>
        </authorList>
    </citation>
    <scope>NUCLEOTIDE SEQUENCE</scope>
    <source>
        <strain evidence="2">M10.9X</strain>
    </source>
</reference>
<keyword evidence="3" id="KW-1185">Reference proteome</keyword>
<evidence type="ECO:0000313" key="3">
    <source>
        <dbReference type="Proteomes" id="UP000675940"/>
    </source>
</evidence>
<dbReference type="Proteomes" id="UP000675940">
    <property type="component" value="Unassembled WGS sequence"/>
</dbReference>
<name>A0A940S5E6_9RHOB</name>
<protein>
    <submittedName>
        <fullName evidence="2">Exopolysaccharide biosynthesis protein</fullName>
    </submittedName>
</protein>
<dbReference type="PANTHER" id="PTHR41795:SF1">
    <property type="entry name" value="EXOPOLYSACCHARIDE SYNTHESIS PROTEIN"/>
    <property type="match status" value="1"/>
</dbReference>
<dbReference type="AlphaFoldDB" id="A0A940S5E6"/>
<accession>A0A940S5E6</accession>
<organism evidence="2 3">
    <name type="scientific">Sagittula salina</name>
    <dbReference type="NCBI Taxonomy" id="2820268"/>
    <lineage>
        <taxon>Bacteria</taxon>
        <taxon>Pseudomonadati</taxon>
        <taxon>Pseudomonadota</taxon>
        <taxon>Alphaproteobacteria</taxon>
        <taxon>Rhodobacterales</taxon>
        <taxon>Roseobacteraceae</taxon>
        <taxon>Sagittula</taxon>
    </lineage>
</organism>
<dbReference type="PANTHER" id="PTHR41795">
    <property type="entry name" value="EXOPOLYSACCHARIDE SYNTHESIS PROTEIN"/>
    <property type="match status" value="1"/>
</dbReference>
<dbReference type="RefSeq" id="WP_209363961.1">
    <property type="nucleotide sequence ID" value="NZ_JAGISH010000022.1"/>
</dbReference>
<keyword evidence="1" id="KW-0812">Transmembrane</keyword>